<dbReference type="PANTHER" id="PTHR34218">
    <property type="entry name" value="PEPTIDASE S45 PENICILLIN AMIDASE"/>
    <property type="match status" value="1"/>
</dbReference>
<evidence type="ECO:0000256" key="3">
    <source>
        <dbReference type="ARBA" id="ARBA00022801"/>
    </source>
</evidence>
<protein>
    <submittedName>
        <fullName evidence="5">Acyl-homoserine-lactone acylase</fullName>
        <ecNumber evidence="5">3.5.1.97</ecNumber>
    </submittedName>
</protein>
<dbReference type="GO" id="GO:0016787">
    <property type="term" value="F:hydrolase activity"/>
    <property type="evidence" value="ECO:0007669"/>
    <property type="project" value="UniProtKB-KW"/>
</dbReference>
<reference evidence="5 6" key="1">
    <citation type="submission" date="2021-03" db="EMBL/GenBank/DDBJ databases">
        <title>Sequencing the genomes of 1000 actinobacteria strains.</title>
        <authorList>
            <person name="Klenk H.-P."/>
        </authorList>
    </citation>
    <scope>NUCLEOTIDE SEQUENCE [LARGE SCALE GENOMIC DNA]</scope>
    <source>
        <strain evidence="5 6">DSM 45510</strain>
    </source>
</reference>
<dbReference type="InterPro" id="IPR023343">
    <property type="entry name" value="Penicillin_amidase_dom1"/>
</dbReference>
<dbReference type="Gene3D" id="3.60.20.10">
    <property type="entry name" value="Glutamine Phosphoribosylpyrophosphate, subunit 1, domain 1"/>
    <property type="match status" value="1"/>
</dbReference>
<evidence type="ECO:0000256" key="4">
    <source>
        <dbReference type="ARBA" id="ARBA00023145"/>
    </source>
</evidence>
<gene>
    <name evidence="5" type="ORF">JOM49_002994</name>
</gene>
<dbReference type="InterPro" id="IPR002692">
    <property type="entry name" value="S45"/>
</dbReference>
<dbReference type="RefSeq" id="WP_209664885.1">
    <property type="nucleotide sequence ID" value="NZ_JAGGMS010000001.1"/>
</dbReference>
<keyword evidence="6" id="KW-1185">Reference proteome</keyword>
<dbReference type="EMBL" id="JAGGMS010000001">
    <property type="protein sequence ID" value="MBP2181468.1"/>
    <property type="molecule type" value="Genomic_DNA"/>
</dbReference>
<dbReference type="Pfam" id="PF01804">
    <property type="entry name" value="Penicil_amidase"/>
    <property type="match status" value="1"/>
</dbReference>
<sequence length="760" mass="81452">MGGRSRFGRILTVALVTFGVVTTPAAADAEGGRALIRYTEHGIPHISAKSFDGLGYGYGYAAAKDNLCELANGYLTVGAKRSKYLGPEGTANPALSSASTNLASDVHFQRINDAGVVERLLDQPRPEVKEIVGGYADGYNKYLAQHGTQDPACRDAEWLRPITELDVYRHLYAIASISGQGELADGTVGAQPSGGTLPEDAAERIGAVLTSADSPASNGIAVGSAGTAEGHASVLLGNPHFPWQGGRRFWQAQLTIPGRFNAAGASLLGVPLIQIGHTRDAAWTHTFSTARTFGLFEVQLLPGDPLSYVVDGQPEKMSAQKVSVEVKQPDGSLATDTRTLYSTRYGPIITGIEDIPLPWTQTSAYTLRDGNATNLRSLNTWFGLNEARDVEDVSKALKSTLGVPWVNTIATDRHGKALYSDVQVVPHVTDELAERCSTPLGRQLFQAAQVSVLDGSRTDCQWGSDSDAVEPGLLGPSRLPHQVRDDYELNANDSPWLANAAEPLTGYPWIIGDVGTQRSPRTQEALITTEEHLGEFTPEVMKDALFGDRSRLAVLMADALVELCGTGPACDALASWDHTFRLESRGALLFHRFALRLAGADIWKVKFDPADPVNTPNTVDVQQPRVRQAFDEAVADLTAAGIPLDAKLGDHQSVTRAGKRIPMHGGFGHLGILNAMATVWDPAAGNVDVVHGSSYIQVVGLSGKACPDTSTLLTYSQSTDPTSPHFADQTELFSRGEWVRGRFCESDILSSPALKVVVLR</sequence>
<comment type="similarity">
    <text evidence="1">Belongs to the peptidase S45 family.</text>
</comment>
<keyword evidence="4" id="KW-0865">Zymogen</keyword>
<keyword evidence="2" id="KW-0732">Signal</keyword>
<accession>A0ABS4PQ66</accession>
<proteinExistence type="inferred from homology"/>
<evidence type="ECO:0000256" key="1">
    <source>
        <dbReference type="ARBA" id="ARBA00006586"/>
    </source>
</evidence>
<comment type="caution">
    <text evidence="5">The sequence shown here is derived from an EMBL/GenBank/DDBJ whole genome shotgun (WGS) entry which is preliminary data.</text>
</comment>
<dbReference type="InterPro" id="IPR029055">
    <property type="entry name" value="Ntn_hydrolases_N"/>
</dbReference>
<dbReference type="Gene3D" id="1.10.439.10">
    <property type="entry name" value="Penicillin Amidohydrolase, domain 1"/>
    <property type="match status" value="1"/>
</dbReference>
<evidence type="ECO:0000256" key="2">
    <source>
        <dbReference type="ARBA" id="ARBA00022729"/>
    </source>
</evidence>
<evidence type="ECO:0000313" key="5">
    <source>
        <dbReference type="EMBL" id="MBP2181468.1"/>
    </source>
</evidence>
<dbReference type="EC" id="3.5.1.97" evidence="5"/>
<dbReference type="SUPFAM" id="SSF56235">
    <property type="entry name" value="N-terminal nucleophile aminohydrolases (Ntn hydrolases)"/>
    <property type="match status" value="1"/>
</dbReference>
<evidence type="ECO:0000313" key="6">
    <source>
        <dbReference type="Proteomes" id="UP000741013"/>
    </source>
</evidence>
<organism evidence="5 6">
    <name type="scientific">Amycolatopsis magusensis</name>
    <dbReference type="NCBI Taxonomy" id="882444"/>
    <lineage>
        <taxon>Bacteria</taxon>
        <taxon>Bacillati</taxon>
        <taxon>Actinomycetota</taxon>
        <taxon>Actinomycetes</taxon>
        <taxon>Pseudonocardiales</taxon>
        <taxon>Pseudonocardiaceae</taxon>
        <taxon>Amycolatopsis</taxon>
    </lineage>
</organism>
<keyword evidence="3 5" id="KW-0378">Hydrolase</keyword>
<dbReference type="Gene3D" id="2.30.120.10">
    <property type="match status" value="1"/>
</dbReference>
<dbReference type="Gene3D" id="1.10.1400.10">
    <property type="match status" value="1"/>
</dbReference>
<dbReference type="PANTHER" id="PTHR34218:SF3">
    <property type="entry name" value="ACYL-HOMOSERINE LACTONE ACYLASE PVDQ"/>
    <property type="match status" value="1"/>
</dbReference>
<dbReference type="InterPro" id="IPR043147">
    <property type="entry name" value="Penicillin_amidase_A-knob"/>
</dbReference>
<dbReference type="InterPro" id="IPR043146">
    <property type="entry name" value="Penicillin_amidase_N_B-knob"/>
</dbReference>
<dbReference type="Proteomes" id="UP000741013">
    <property type="component" value="Unassembled WGS sequence"/>
</dbReference>
<name>A0ABS4PQ66_9PSEU</name>